<dbReference type="NCBIfam" id="TIGR04562">
    <property type="entry name" value="TIGR04552 family protein"/>
    <property type="match status" value="1"/>
</dbReference>
<proteinExistence type="predicted"/>
<comment type="caution">
    <text evidence="1">The sequence shown here is derived from an EMBL/GenBank/DDBJ whole genome shotgun (WGS) entry which is preliminary data.</text>
</comment>
<dbReference type="AlphaFoldDB" id="A0A7X2IN30"/>
<name>A0A7X2IN30_9BURK</name>
<gene>
    <name evidence="1" type="ORF">GJ700_14205</name>
</gene>
<keyword evidence="2" id="KW-1185">Reference proteome</keyword>
<reference evidence="1 2" key="1">
    <citation type="submission" date="2019-11" db="EMBL/GenBank/DDBJ databases">
        <title>Novel species isolated from a subtropical stream in China.</title>
        <authorList>
            <person name="Lu H."/>
        </authorList>
    </citation>
    <scope>NUCLEOTIDE SEQUENCE [LARGE SCALE GENOMIC DNA]</scope>
    <source>
        <strain evidence="1 2">FT92W</strain>
    </source>
</reference>
<dbReference type="InterPro" id="IPR030824">
    <property type="entry name" value="CHP04562"/>
</dbReference>
<evidence type="ECO:0000313" key="2">
    <source>
        <dbReference type="Proteomes" id="UP000446768"/>
    </source>
</evidence>
<protein>
    <submittedName>
        <fullName evidence="1">TIGR04552 family protein</fullName>
    </submittedName>
</protein>
<dbReference type="NCBIfam" id="TIGR04552">
    <property type="entry name" value="TIGR04552 family protein"/>
    <property type="match status" value="1"/>
</dbReference>
<dbReference type="EMBL" id="WKJJ01000008">
    <property type="protein sequence ID" value="MRV72860.1"/>
    <property type="molecule type" value="Genomic_DNA"/>
</dbReference>
<dbReference type="RefSeq" id="WP_154374860.1">
    <property type="nucleotide sequence ID" value="NZ_WKJJ01000008.1"/>
</dbReference>
<accession>A0A7X2IN30</accession>
<sequence length="414" mass="46286">MTEIHASLTGGARRFSLNWGYLNAIASGVSAIDLEGLALRNLHDARQFVLEYGFDLDQPAAPGVIARAHREAVAFITNTFLEPWQHDLIPDAVRHPEDPLQLLVYASRRGMQADTLRMWSCAVLKVMHGIFYIDNNLKLRHFNTIREQVFATLDELIHCEDGHFYLRYDGACLPLLHFDRKNNKGRNSILLKLLQKAAYLAADVYDHLGVRMIFNTRFECLLALQTLQHAHLLSVTNVDSQRTRNTLLDMDAAKAVFTKYRAQLERCDHYPAELLQQMDLELAATAKEQTRSDNPHSGEGFASIQVTVRKMIHLHADDVGGASLPAFAAQDDSDAPAEPDYDVGFFFEYEIQLMDKASHDRSLSGPASHEAYKRRQVDTARIRVFGRELLRWVASQPGAAAPAAAPAAVAASPA</sequence>
<organism evidence="1 2">
    <name type="scientific">Pseudoduganella rivuli</name>
    <dbReference type="NCBI Taxonomy" id="2666085"/>
    <lineage>
        <taxon>Bacteria</taxon>
        <taxon>Pseudomonadati</taxon>
        <taxon>Pseudomonadota</taxon>
        <taxon>Betaproteobacteria</taxon>
        <taxon>Burkholderiales</taxon>
        <taxon>Oxalobacteraceae</taxon>
        <taxon>Telluria group</taxon>
        <taxon>Pseudoduganella</taxon>
    </lineage>
</organism>
<dbReference type="Proteomes" id="UP000446768">
    <property type="component" value="Unassembled WGS sequence"/>
</dbReference>
<evidence type="ECO:0000313" key="1">
    <source>
        <dbReference type="EMBL" id="MRV72860.1"/>
    </source>
</evidence>